<dbReference type="EMBL" id="REGC01000015">
    <property type="protein sequence ID" value="RMB57294.1"/>
    <property type="molecule type" value="Genomic_DNA"/>
</dbReference>
<comment type="caution">
    <text evidence="1">The sequence shown here is derived from an EMBL/GenBank/DDBJ whole genome shotgun (WGS) entry which is preliminary data.</text>
</comment>
<sequence length="115" mass="12455">MSQPRAQFELEVSHAHAIAEAVQKLSGVAGLDGGPYGSVSLLFPGERVTGMRRPNPRDGRHLQINILVDISAQPDLYRLAEEIRSTARKACTELERVDVEFSDAVDGLSAAPSKD</sequence>
<proteinExistence type="predicted"/>
<evidence type="ECO:0008006" key="3">
    <source>
        <dbReference type="Google" id="ProtNLM"/>
    </source>
</evidence>
<accession>A0A3M0HMV4</accession>
<evidence type="ECO:0000313" key="1">
    <source>
        <dbReference type="EMBL" id="RMB57294.1"/>
    </source>
</evidence>
<gene>
    <name evidence="1" type="ORF">D9543_09710</name>
</gene>
<reference evidence="1 2" key="1">
    <citation type="submission" date="2018-10" db="EMBL/GenBank/DDBJ databases">
        <title>Corynebacterium macginleyi genome sequencing and assembly of the type strain and two clinical samples.</title>
        <authorList>
            <person name="Bernier A.-M."/>
            <person name="Bernard K."/>
        </authorList>
    </citation>
    <scope>NUCLEOTIDE SEQUENCE [LARGE SCALE GENOMIC DNA]</scope>
    <source>
        <strain evidence="1 2">NML 120205</strain>
    </source>
</reference>
<evidence type="ECO:0000313" key="2">
    <source>
        <dbReference type="Proteomes" id="UP000270649"/>
    </source>
</evidence>
<dbReference type="Proteomes" id="UP000270649">
    <property type="component" value="Unassembled WGS sequence"/>
</dbReference>
<dbReference type="AlphaFoldDB" id="A0A3M0HMV4"/>
<dbReference type="RefSeq" id="WP_121910642.1">
    <property type="nucleotide sequence ID" value="NZ_CP068291.1"/>
</dbReference>
<organism evidence="1 2">
    <name type="scientific">Corynebacterium macginleyi</name>
    <dbReference type="NCBI Taxonomy" id="38290"/>
    <lineage>
        <taxon>Bacteria</taxon>
        <taxon>Bacillati</taxon>
        <taxon>Actinomycetota</taxon>
        <taxon>Actinomycetes</taxon>
        <taxon>Mycobacteriales</taxon>
        <taxon>Corynebacteriaceae</taxon>
        <taxon>Corynebacterium</taxon>
    </lineage>
</organism>
<dbReference type="OrthoDB" id="5195799at2"/>
<protein>
    <recommendedName>
        <fullName evidence="3">Asp23/Gls24 family envelope stress response protein</fullName>
    </recommendedName>
</protein>
<dbReference type="GeneID" id="92745372"/>
<name>A0A3M0HMV4_9CORY</name>